<evidence type="ECO:0000313" key="2">
    <source>
        <dbReference type="Proteomes" id="UP000492821"/>
    </source>
</evidence>
<keyword evidence="1" id="KW-0472">Membrane</keyword>
<proteinExistence type="predicted"/>
<evidence type="ECO:0000256" key="1">
    <source>
        <dbReference type="SAM" id="Phobius"/>
    </source>
</evidence>
<reference evidence="3" key="2">
    <citation type="submission" date="2020-10" db="UniProtKB">
        <authorList>
            <consortium name="WormBaseParasite"/>
        </authorList>
    </citation>
    <scope>IDENTIFICATION</scope>
</reference>
<feature type="transmembrane region" description="Helical" evidence="1">
    <location>
        <begin position="89"/>
        <end position="111"/>
    </location>
</feature>
<dbReference type="AlphaFoldDB" id="A0A7E4WDC3"/>
<name>A0A7E4WDC3_PANRE</name>
<keyword evidence="1" id="KW-1133">Transmembrane helix</keyword>
<reference evidence="2" key="1">
    <citation type="journal article" date="2013" name="Genetics">
        <title>The draft genome and transcriptome of Panagrellus redivivus are shaped by the harsh demands of a free-living lifestyle.</title>
        <authorList>
            <person name="Srinivasan J."/>
            <person name="Dillman A.R."/>
            <person name="Macchietto M.G."/>
            <person name="Heikkinen L."/>
            <person name="Lakso M."/>
            <person name="Fracchia K.M."/>
            <person name="Antoshechkin I."/>
            <person name="Mortazavi A."/>
            <person name="Wong G."/>
            <person name="Sternberg P.W."/>
        </authorList>
    </citation>
    <scope>NUCLEOTIDE SEQUENCE [LARGE SCALE GENOMIC DNA]</scope>
    <source>
        <strain evidence="2">MT8872</strain>
    </source>
</reference>
<keyword evidence="1" id="KW-0812">Transmembrane</keyword>
<evidence type="ECO:0000313" key="3">
    <source>
        <dbReference type="WBParaSite" id="Pan_g9633.t1"/>
    </source>
</evidence>
<dbReference type="WBParaSite" id="Pan_g9633.t1">
    <property type="protein sequence ID" value="Pan_g9633.t1"/>
    <property type="gene ID" value="Pan_g9633"/>
</dbReference>
<feature type="transmembrane region" description="Helical" evidence="1">
    <location>
        <begin position="171"/>
        <end position="192"/>
    </location>
</feature>
<sequence length="196" mass="22159">MSEQVFHPFPDNLPFADGYGYIYSILGVTFALLHWRLASVIFWYNEYWKNPCYKIIAVICTSEVWQNLIHAFTGFVMLLKPSESTVFEIIIGSLGHGGGIGMIILDFILALNRLDVFKPPNFPIRFGPKRIYALVGIACLIAATFMAILMTPLCDKLLALSVINLRFRTCGFIYTVVPAAIPRSVLQVLSYIHHQR</sequence>
<feature type="transmembrane region" description="Helical" evidence="1">
    <location>
        <begin position="55"/>
        <end position="77"/>
    </location>
</feature>
<organism evidence="2 3">
    <name type="scientific">Panagrellus redivivus</name>
    <name type="common">Microworm</name>
    <dbReference type="NCBI Taxonomy" id="6233"/>
    <lineage>
        <taxon>Eukaryota</taxon>
        <taxon>Metazoa</taxon>
        <taxon>Ecdysozoa</taxon>
        <taxon>Nematoda</taxon>
        <taxon>Chromadorea</taxon>
        <taxon>Rhabditida</taxon>
        <taxon>Tylenchina</taxon>
        <taxon>Panagrolaimomorpha</taxon>
        <taxon>Panagrolaimoidea</taxon>
        <taxon>Panagrolaimidae</taxon>
        <taxon>Panagrellus</taxon>
    </lineage>
</organism>
<dbReference type="Proteomes" id="UP000492821">
    <property type="component" value="Unassembled WGS sequence"/>
</dbReference>
<protein>
    <submittedName>
        <fullName evidence="3">Rhomboid domain-containing protein</fullName>
    </submittedName>
</protein>
<accession>A0A7E4WDC3</accession>
<keyword evidence="2" id="KW-1185">Reference proteome</keyword>
<feature type="transmembrane region" description="Helical" evidence="1">
    <location>
        <begin position="20"/>
        <end position="43"/>
    </location>
</feature>
<feature type="transmembrane region" description="Helical" evidence="1">
    <location>
        <begin position="131"/>
        <end position="151"/>
    </location>
</feature>